<dbReference type="GO" id="GO:0046872">
    <property type="term" value="F:metal ion binding"/>
    <property type="evidence" value="ECO:0007669"/>
    <property type="project" value="UniProtKB-KW"/>
</dbReference>
<dbReference type="Gene3D" id="3.30.70.2190">
    <property type="match status" value="1"/>
</dbReference>
<comment type="similarity">
    <text evidence="2">Belongs to the FAD-binding oxidoreductase/transferase type 4 family.</text>
</comment>
<feature type="domain" description="4Fe-4S ferredoxin-type" evidence="11">
    <location>
        <begin position="591"/>
        <end position="618"/>
    </location>
</feature>
<dbReference type="InterPro" id="IPR017896">
    <property type="entry name" value="4Fe4S_Fe-S-bd"/>
</dbReference>
<dbReference type="GO" id="GO:0004458">
    <property type="term" value="F:D-lactate dehydrogenase (cytochrome) activity"/>
    <property type="evidence" value="ECO:0007669"/>
    <property type="project" value="UniProtKB-EC"/>
</dbReference>
<dbReference type="Gene3D" id="1.10.1060.10">
    <property type="entry name" value="Alpha-helical ferredoxin"/>
    <property type="match status" value="1"/>
</dbReference>
<evidence type="ECO:0000256" key="5">
    <source>
        <dbReference type="ARBA" id="ARBA00022827"/>
    </source>
</evidence>
<dbReference type="AlphaFoldDB" id="A0A0C2YCR3"/>
<proteinExistence type="inferred from homology"/>
<evidence type="ECO:0000259" key="11">
    <source>
        <dbReference type="PROSITE" id="PS51379"/>
    </source>
</evidence>
<dbReference type="FunFam" id="1.10.45.10:FF:000001">
    <property type="entry name" value="D-lactate dehydrogenase mitochondrial"/>
    <property type="match status" value="1"/>
</dbReference>
<dbReference type="InterPro" id="IPR004017">
    <property type="entry name" value="Cys_rich_dom"/>
</dbReference>
<dbReference type="Pfam" id="PF01565">
    <property type="entry name" value="FAD_binding_4"/>
    <property type="match status" value="1"/>
</dbReference>
<dbReference type="OrthoDB" id="9815648at2"/>
<evidence type="ECO:0000256" key="1">
    <source>
        <dbReference type="ARBA" id="ARBA00001974"/>
    </source>
</evidence>
<dbReference type="Gene3D" id="3.30.43.10">
    <property type="entry name" value="Uridine Diphospho-n-acetylenolpyruvylglucosamine Reductase, domain 2"/>
    <property type="match status" value="1"/>
</dbReference>
<dbReference type="PANTHER" id="PTHR11748:SF111">
    <property type="entry name" value="D-LACTATE DEHYDROGENASE, MITOCHONDRIAL-RELATED"/>
    <property type="match status" value="1"/>
</dbReference>
<dbReference type="SUPFAM" id="SSF56176">
    <property type="entry name" value="FAD-binding/transporter-associated domain-like"/>
    <property type="match status" value="1"/>
</dbReference>
<evidence type="ECO:0000313" key="14">
    <source>
        <dbReference type="Proteomes" id="UP000031971"/>
    </source>
</evidence>
<sequence length="936" mass="99882">MSRTAPDYSALLQDLVGVMPVERLITDPLRRLAYGTDASFYRLVPQVVAEVRDEAEVKGVLAACRRFCAPVTFRAAGTSLSGQAVSDSVLMILGTGWTQAVVEDEGKRIRLQPGVIGAEANRRLAAFARKIGPDPASIDSCKIGGIAANNASGMCCGTSDNSYQTLMSMRLVLADGTLVDTGNADSVAAFRASHSELLAKLDAMGKRVRGDETLAGRIRHKFAIKNTTGYSLNALVDFTDPLDILTHLMIGSEGTLGFIAEITYRTVPEHAHKASALLLFPDIAEACRTVALLKQAPVSAVELMDRASLRCVEDKPGMPAQIRGLADGVTALLVEARGETAEDLAVNLAEIASVLAGVTTVFPPAFTDDPYEYGKLWKIRKGLFPAVGAVRPVGTTVIIEDVAFPIASLAAATVDLEHLCRKHGYDEAIIFGHALDGNLHFVFTQDFGIKAEVERYARFMDEVAELVVRKYDGSLKAEHGTGRNMAPFVEMEWGAEATGLMWDIKHLLDPQGLLNPGVLLDRDPHAHLNNLKPLPAADALVDTCIECGFCERMCPSHGLTLSPRQRITSWREISRRAAANENADELRRLYGYQGIDTCAACGLCATSCPVGIETGRLTKSLRGRRLGSGAHAIGQWTARHYGAAMSATRFGLGAAALVSKVAGPGAMAAMANGLRKLSGGLSPKIGEHLPTAASFTPPVNAQTGERVVYFPTCAARSMGPASGDPETDSLPTVMTRVLQRAGFGVVMPEGLDNLCCGQAFESKGLQATADAKAAELEAALFKASDHGKLPIVMDASACTWRMKTYLGKRLKVLDSVEFLHDAVLPRLSPRPQDAPVLVHVNCGARKQGLDDKMVGLAKACAKTAIVPEAVGCCGFAGDKGFTTPELNDHALRHLAPQVPAGCEAGYSSNRTCEIGLADHADVPYRSIVYLLDRATR</sequence>
<dbReference type="PROSITE" id="PS51379">
    <property type="entry name" value="4FE4S_FER_2"/>
    <property type="match status" value="2"/>
</dbReference>
<keyword evidence="14" id="KW-1185">Reference proteome</keyword>
<evidence type="ECO:0000256" key="9">
    <source>
        <dbReference type="ARBA" id="ARBA00023014"/>
    </source>
</evidence>
<dbReference type="InterPro" id="IPR016164">
    <property type="entry name" value="FAD-linked_Oxase-like_C"/>
</dbReference>
<feature type="domain" description="4Fe-4S ferredoxin-type" evidence="11">
    <location>
        <begin position="533"/>
        <end position="564"/>
    </location>
</feature>
<dbReference type="Gene3D" id="1.10.45.10">
    <property type="entry name" value="Vanillyl-alcohol Oxidase, Chain A, domain 4"/>
    <property type="match status" value="1"/>
</dbReference>
<dbReference type="SUPFAM" id="SSF55103">
    <property type="entry name" value="FAD-linked oxidases, C-terminal domain"/>
    <property type="match status" value="1"/>
</dbReference>
<evidence type="ECO:0000313" key="13">
    <source>
        <dbReference type="EMBL" id="KIL97509.1"/>
    </source>
</evidence>
<dbReference type="EC" id="1.1.2.4" evidence="10"/>
<keyword evidence="4" id="KW-0479">Metal-binding</keyword>
<keyword evidence="9" id="KW-0411">Iron-sulfur</keyword>
<dbReference type="InterPro" id="IPR016169">
    <property type="entry name" value="FAD-bd_PCMH_sub2"/>
</dbReference>
<evidence type="ECO:0000256" key="7">
    <source>
        <dbReference type="ARBA" id="ARBA00023002"/>
    </source>
</evidence>
<evidence type="ECO:0000256" key="3">
    <source>
        <dbReference type="ARBA" id="ARBA00022630"/>
    </source>
</evidence>
<dbReference type="InterPro" id="IPR016166">
    <property type="entry name" value="FAD-bd_PCMH"/>
</dbReference>
<comment type="cofactor">
    <cofactor evidence="1">
        <name>FAD</name>
        <dbReference type="ChEBI" id="CHEBI:57692"/>
    </cofactor>
</comment>
<dbReference type="Proteomes" id="UP000031971">
    <property type="component" value="Unassembled WGS sequence"/>
</dbReference>
<dbReference type="GO" id="GO:0071949">
    <property type="term" value="F:FAD binding"/>
    <property type="evidence" value="ECO:0007669"/>
    <property type="project" value="InterPro"/>
</dbReference>
<dbReference type="Gene3D" id="3.30.465.10">
    <property type="match status" value="1"/>
</dbReference>
<evidence type="ECO:0000259" key="12">
    <source>
        <dbReference type="PROSITE" id="PS51387"/>
    </source>
</evidence>
<protein>
    <recommendedName>
        <fullName evidence="10">D-lactate dehydrogenase (cytochrome)</fullName>
        <ecNumber evidence="10">1.1.2.4</ecNumber>
    </recommendedName>
</protein>
<keyword evidence="7" id="KW-0560">Oxidoreductase</keyword>
<dbReference type="InterPro" id="IPR016171">
    <property type="entry name" value="Vanillyl_alc_oxidase_C-sub2"/>
</dbReference>
<dbReference type="EMBL" id="JXSL01000030">
    <property type="protein sequence ID" value="KIL97509.1"/>
    <property type="molecule type" value="Genomic_DNA"/>
</dbReference>
<dbReference type="Pfam" id="PF02913">
    <property type="entry name" value="FAD-oxidase_C"/>
    <property type="match status" value="1"/>
</dbReference>
<dbReference type="GO" id="GO:0008720">
    <property type="term" value="F:D-lactate dehydrogenase (NAD+) activity"/>
    <property type="evidence" value="ECO:0007669"/>
    <property type="project" value="TreeGrafter"/>
</dbReference>
<dbReference type="InterPro" id="IPR006094">
    <property type="entry name" value="Oxid_FAD_bind_N"/>
</dbReference>
<dbReference type="PROSITE" id="PS51387">
    <property type="entry name" value="FAD_PCMH"/>
    <property type="match status" value="1"/>
</dbReference>
<dbReference type="PROSITE" id="PS00198">
    <property type="entry name" value="4FE4S_FER_1"/>
    <property type="match status" value="2"/>
</dbReference>
<dbReference type="InterPro" id="IPR016167">
    <property type="entry name" value="FAD-bd_PCMH_sub1"/>
</dbReference>
<keyword evidence="5" id="KW-0274">FAD</keyword>
<evidence type="ECO:0000256" key="2">
    <source>
        <dbReference type="ARBA" id="ARBA00008000"/>
    </source>
</evidence>
<dbReference type="GO" id="GO:1903457">
    <property type="term" value="P:lactate catabolic process"/>
    <property type="evidence" value="ECO:0007669"/>
    <property type="project" value="TreeGrafter"/>
</dbReference>
<comment type="caution">
    <text evidence="13">The sequence shown here is derived from an EMBL/GenBank/DDBJ whole genome shotgun (WGS) entry which is preliminary data.</text>
</comment>
<name>A0A0C2YCR3_PARME</name>
<reference evidence="13 14" key="1">
    <citation type="submission" date="2015-01" db="EMBL/GenBank/DDBJ databases">
        <title>Genome Sequence of Magnetospirillum magnetotacticum Strain MS-1.</title>
        <authorList>
            <person name="Marinov G.K."/>
            <person name="Smalley M.D."/>
            <person name="DeSalvo G."/>
        </authorList>
    </citation>
    <scope>NUCLEOTIDE SEQUENCE [LARGE SCALE GENOMIC DNA]</scope>
    <source>
        <strain evidence="13 14">MS-1</strain>
    </source>
</reference>
<dbReference type="Pfam" id="PF13183">
    <property type="entry name" value="Fer4_8"/>
    <property type="match status" value="1"/>
</dbReference>
<dbReference type="GO" id="GO:0051536">
    <property type="term" value="F:iron-sulfur cluster binding"/>
    <property type="evidence" value="ECO:0007669"/>
    <property type="project" value="UniProtKB-KW"/>
</dbReference>
<dbReference type="InterPro" id="IPR017900">
    <property type="entry name" value="4Fe4S_Fe_S_CS"/>
</dbReference>
<evidence type="ECO:0000256" key="10">
    <source>
        <dbReference type="ARBA" id="ARBA00038897"/>
    </source>
</evidence>
<feature type="domain" description="FAD-binding PCMH-type" evidence="12">
    <location>
        <begin position="41"/>
        <end position="269"/>
    </location>
</feature>
<evidence type="ECO:0000256" key="6">
    <source>
        <dbReference type="ARBA" id="ARBA00022946"/>
    </source>
</evidence>
<dbReference type="Pfam" id="PF02754">
    <property type="entry name" value="CCG"/>
    <property type="match status" value="1"/>
</dbReference>
<dbReference type="Gene3D" id="3.30.70.2740">
    <property type="match status" value="1"/>
</dbReference>
<dbReference type="SUPFAM" id="SSF46548">
    <property type="entry name" value="alpha-helical ferredoxin"/>
    <property type="match status" value="1"/>
</dbReference>
<dbReference type="PANTHER" id="PTHR11748">
    <property type="entry name" value="D-LACTATE DEHYDROGENASE"/>
    <property type="match status" value="1"/>
</dbReference>
<organism evidence="13 14">
    <name type="scientific">Paramagnetospirillum magnetotacticum MS-1</name>
    <dbReference type="NCBI Taxonomy" id="272627"/>
    <lineage>
        <taxon>Bacteria</taxon>
        <taxon>Pseudomonadati</taxon>
        <taxon>Pseudomonadota</taxon>
        <taxon>Alphaproteobacteria</taxon>
        <taxon>Rhodospirillales</taxon>
        <taxon>Magnetospirillaceae</taxon>
        <taxon>Paramagnetospirillum</taxon>
    </lineage>
</organism>
<keyword evidence="3" id="KW-0285">Flavoprotein</keyword>
<keyword evidence="8" id="KW-0408">Iron</keyword>
<dbReference type="InterPro" id="IPR004113">
    <property type="entry name" value="FAD-bd_oxidored_4_C"/>
</dbReference>
<evidence type="ECO:0000256" key="4">
    <source>
        <dbReference type="ARBA" id="ARBA00022723"/>
    </source>
</evidence>
<dbReference type="InterPro" id="IPR036318">
    <property type="entry name" value="FAD-bd_PCMH-like_sf"/>
</dbReference>
<dbReference type="STRING" id="272627.CCC_00570"/>
<evidence type="ECO:0000256" key="8">
    <source>
        <dbReference type="ARBA" id="ARBA00023004"/>
    </source>
</evidence>
<gene>
    <name evidence="13" type="ORF">CCC_00570</name>
</gene>
<keyword evidence="6" id="KW-0809">Transit peptide</keyword>
<dbReference type="InterPro" id="IPR009051">
    <property type="entry name" value="Helical_ferredxn"/>
</dbReference>
<accession>A0A0C2YCR3</accession>